<reference evidence="2" key="1">
    <citation type="submission" date="2005-01" db="EMBL/GenBank/DDBJ databases">
        <authorList>
            <person name="Han Z."/>
        </authorList>
    </citation>
    <scope>NUCLEOTIDE SEQUENCE</scope>
</reference>
<dbReference type="AlphaFoldDB" id="Q5BR65"/>
<proteinExistence type="evidence at transcript level"/>
<accession>Q5BR65</accession>
<reference evidence="2" key="2">
    <citation type="journal article" date="2006" name="PLoS Pathog.">
        <title>New perspectives on host-parasite interplay by comparative transcriptomic and proteomic analyses of Schistosoma japonicum.</title>
        <authorList>
            <person name="Liu F."/>
            <person name="Lu J."/>
            <person name="Hu W."/>
            <person name="Wang S.Y."/>
            <person name="Cui S.J."/>
            <person name="Chi M."/>
            <person name="Yan Q."/>
            <person name="Wang X.R."/>
            <person name="Song H.D."/>
            <person name="Xu X.N."/>
            <person name="Wang J.J."/>
            <person name="Zhang X.L."/>
            <person name="Zhang X."/>
            <person name="Wang Z.Q."/>
            <person name="Xue C.L."/>
            <person name="Brindley P.J."/>
            <person name="McManus D.P."/>
            <person name="Yang P.Y."/>
            <person name="Feng Z."/>
            <person name="Chen Z."/>
            <person name="Han Z.G."/>
        </authorList>
    </citation>
    <scope>NUCLEOTIDE SEQUENCE</scope>
</reference>
<protein>
    <submittedName>
        <fullName evidence="2">SJCHGC09664 protein</fullName>
    </submittedName>
</protein>
<sequence length="65" mass="7669">MAKLLEVWAMPTSANVCMCQALRCKRLIDNLCYTLSVFLIVTTFMKLLFQDIFPNSRFYKTSYLY</sequence>
<keyword evidence="1" id="KW-0812">Transmembrane</keyword>
<name>Q5BR65_SCHJA</name>
<feature type="non-terminal residue" evidence="2">
    <location>
        <position position="65"/>
    </location>
</feature>
<feature type="transmembrane region" description="Helical" evidence="1">
    <location>
        <begin position="31"/>
        <end position="49"/>
    </location>
</feature>
<evidence type="ECO:0000256" key="1">
    <source>
        <dbReference type="SAM" id="Phobius"/>
    </source>
</evidence>
<evidence type="ECO:0000313" key="2">
    <source>
        <dbReference type="EMBL" id="AAX30971.2"/>
    </source>
</evidence>
<dbReference type="EMBL" id="AY915750">
    <property type="protein sequence ID" value="AAX30971.2"/>
    <property type="molecule type" value="mRNA"/>
</dbReference>
<organism evidence="2">
    <name type="scientific">Schistosoma japonicum</name>
    <name type="common">Blood fluke</name>
    <dbReference type="NCBI Taxonomy" id="6182"/>
    <lineage>
        <taxon>Eukaryota</taxon>
        <taxon>Metazoa</taxon>
        <taxon>Spiralia</taxon>
        <taxon>Lophotrochozoa</taxon>
        <taxon>Platyhelminthes</taxon>
        <taxon>Trematoda</taxon>
        <taxon>Digenea</taxon>
        <taxon>Strigeidida</taxon>
        <taxon>Schistosomatoidea</taxon>
        <taxon>Schistosomatidae</taxon>
        <taxon>Schistosoma</taxon>
    </lineage>
</organism>
<keyword evidence="1" id="KW-0472">Membrane</keyword>
<keyword evidence="1" id="KW-1133">Transmembrane helix</keyword>